<reference evidence="2" key="1">
    <citation type="journal article" date="2023" name="Hortic. Res.">
        <title>A chromosome-level phased genome enabling allele-level studies in sweet orange: a case study on citrus Huanglongbing tolerance.</title>
        <authorList>
            <person name="Wu B."/>
            <person name="Yu Q."/>
            <person name="Deng Z."/>
            <person name="Duan Y."/>
            <person name="Luo F."/>
            <person name="Gmitter F. Jr."/>
        </authorList>
    </citation>
    <scope>NUCLEOTIDE SEQUENCE [LARGE SCALE GENOMIC DNA]</scope>
    <source>
        <strain evidence="2">cv. Valencia</strain>
    </source>
</reference>
<gene>
    <name evidence="1" type="ORF">KPL71_004330</name>
</gene>
<accession>A0ACB8N685</accession>
<evidence type="ECO:0000313" key="2">
    <source>
        <dbReference type="Proteomes" id="UP000829398"/>
    </source>
</evidence>
<keyword evidence="2" id="KW-1185">Reference proteome</keyword>
<sequence length="126" mass="14916">MTIDDLIGSLISYEEDLVAEKGNKEKKKKNFVLKASKRESDEESKLDDEDMAIMAKRFRKFFKKTSDWKTFRDHKNQKEKNESIIYYECKKHGHTRSECPLLNKLKKAMVATWDDSNEETSDDEEQ</sequence>
<dbReference type="EMBL" id="CM039171">
    <property type="protein sequence ID" value="KAH9792880.1"/>
    <property type="molecule type" value="Genomic_DNA"/>
</dbReference>
<proteinExistence type="predicted"/>
<dbReference type="Proteomes" id="UP000829398">
    <property type="component" value="Chromosome 2"/>
</dbReference>
<evidence type="ECO:0000313" key="1">
    <source>
        <dbReference type="EMBL" id="KAH9792880.1"/>
    </source>
</evidence>
<organism evidence="1 2">
    <name type="scientific">Citrus sinensis</name>
    <name type="common">Sweet orange</name>
    <name type="synonym">Citrus aurantium var. sinensis</name>
    <dbReference type="NCBI Taxonomy" id="2711"/>
    <lineage>
        <taxon>Eukaryota</taxon>
        <taxon>Viridiplantae</taxon>
        <taxon>Streptophyta</taxon>
        <taxon>Embryophyta</taxon>
        <taxon>Tracheophyta</taxon>
        <taxon>Spermatophyta</taxon>
        <taxon>Magnoliopsida</taxon>
        <taxon>eudicotyledons</taxon>
        <taxon>Gunneridae</taxon>
        <taxon>Pentapetalae</taxon>
        <taxon>rosids</taxon>
        <taxon>malvids</taxon>
        <taxon>Sapindales</taxon>
        <taxon>Rutaceae</taxon>
        <taxon>Aurantioideae</taxon>
        <taxon>Citrus</taxon>
    </lineage>
</organism>
<comment type="caution">
    <text evidence="1">The sequence shown here is derived from an EMBL/GenBank/DDBJ whole genome shotgun (WGS) entry which is preliminary data.</text>
</comment>
<protein>
    <submittedName>
        <fullName evidence="1">Uncharacterized protein</fullName>
    </submittedName>
</protein>
<name>A0ACB8N685_CITSI</name>